<dbReference type="Proteomes" id="UP000595663">
    <property type="component" value="Chromosome"/>
</dbReference>
<dbReference type="KEGG" id="ajp:AMJAP_2279"/>
<keyword evidence="2 3" id="KW-0378">Hydrolase</keyword>
<dbReference type="GO" id="GO:0005829">
    <property type="term" value="C:cytosol"/>
    <property type="evidence" value="ECO:0007669"/>
    <property type="project" value="TreeGrafter"/>
</dbReference>
<comment type="similarity">
    <text evidence="1">Belongs to the acyl coenzyme A hydrolase family.</text>
</comment>
<protein>
    <submittedName>
        <fullName evidence="5">Acyl-CoA thioesterase YciA</fullName>
        <ecNumber evidence="5">3.1.2.-</ecNumber>
    </submittedName>
</protein>
<feature type="domain" description="HotDog ACOT-type" evidence="4">
    <location>
        <begin position="7"/>
        <end position="119"/>
    </location>
</feature>
<dbReference type="GO" id="GO:0009062">
    <property type="term" value="P:fatty acid catabolic process"/>
    <property type="evidence" value="ECO:0007669"/>
    <property type="project" value="TreeGrafter"/>
</dbReference>
<evidence type="ECO:0000256" key="2">
    <source>
        <dbReference type="ARBA" id="ARBA00022801"/>
    </source>
</evidence>
<dbReference type="InterPro" id="IPR040170">
    <property type="entry name" value="Cytosol_ACT"/>
</dbReference>
<evidence type="ECO:0000259" key="4">
    <source>
        <dbReference type="PROSITE" id="PS51770"/>
    </source>
</evidence>
<name>A0A7R6P4C5_9GAMM</name>
<dbReference type="GO" id="GO:0052816">
    <property type="term" value="F:long-chain fatty acyl-CoA hydrolase activity"/>
    <property type="evidence" value="ECO:0007669"/>
    <property type="project" value="TreeGrafter"/>
</dbReference>
<dbReference type="InterPro" id="IPR029069">
    <property type="entry name" value="HotDog_dom_sf"/>
</dbReference>
<dbReference type="Gene3D" id="3.10.129.10">
    <property type="entry name" value="Hotdog Thioesterase"/>
    <property type="match status" value="1"/>
</dbReference>
<keyword evidence="6" id="KW-1185">Reference proteome</keyword>
<dbReference type="GO" id="GO:0006637">
    <property type="term" value="P:acyl-CoA metabolic process"/>
    <property type="evidence" value="ECO:0007669"/>
    <property type="project" value="TreeGrafter"/>
</dbReference>
<reference evidence="5 6" key="1">
    <citation type="journal article" date="2008" name="Int. J. Syst. Evol. Microbiol.">
        <title>Amphritea japonica sp. nov. and Amphritea balenae sp. nov., isolated from the sediment adjacent to sperm whale carcasses off Kagoshima, Japan.</title>
        <authorList>
            <person name="Miyazaki M."/>
            <person name="Nogi Y."/>
            <person name="Fujiwara Y."/>
            <person name="Kawato M."/>
            <person name="Nagahama T."/>
            <person name="Kubokawa K."/>
            <person name="Horikoshi K."/>
        </authorList>
    </citation>
    <scope>NUCLEOTIDE SEQUENCE [LARGE SCALE GENOMIC DNA]</scope>
    <source>
        <strain evidence="5 6">ATCC BAA-1530</strain>
    </source>
</reference>
<gene>
    <name evidence="5" type="ORF">AMJAP_2279</name>
</gene>
<sequence length="130" mass="14338">MTMSKVPAERPSLRTIAMPGDSNPDGDIFGGWIMAQMDIASGGYASRKVKCRVVTIAVDAMTFLKPVYIGDDVSCYCSVARYGKTSLVVHVETWVQRHHSEVIEKVTEGNFTFVAIDDQGRPTPIVRDNE</sequence>
<dbReference type="AlphaFoldDB" id="A0A7R6P4C5"/>
<organism evidence="5 6">
    <name type="scientific">Amphritea japonica ATCC BAA-1530</name>
    <dbReference type="NCBI Taxonomy" id="1278309"/>
    <lineage>
        <taxon>Bacteria</taxon>
        <taxon>Pseudomonadati</taxon>
        <taxon>Pseudomonadota</taxon>
        <taxon>Gammaproteobacteria</taxon>
        <taxon>Oceanospirillales</taxon>
        <taxon>Oceanospirillaceae</taxon>
        <taxon>Amphritea</taxon>
    </lineage>
</organism>
<dbReference type="Pfam" id="PF03061">
    <property type="entry name" value="4HBT"/>
    <property type="match status" value="1"/>
</dbReference>
<dbReference type="PANTHER" id="PTHR11049:SF5">
    <property type="entry name" value="ACYL-COA THIOESTER HYDROLASE YCIA"/>
    <property type="match status" value="1"/>
</dbReference>
<dbReference type="InterPro" id="IPR033120">
    <property type="entry name" value="HOTDOG_ACOT"/>
</dbReference>
<dbReference type="EMBL" id="AP014545">
    <property type="protein sequence ID" value="BBB26869.1"/>
    <property type="molecule type" value="Genomic_DNA"/>
</dbReference>
<evidence type="ECO:0000313" key="6">
    <source>
        <dbReference type="Proteomes" id="UP000595663"/>
    </source>
</evidence>
<evidence type="ECO:0000256" key="1">
    <source>
        <dbReference type="ARBA" id="ARBA00010458"/>
    </source>
</evidence>
<proteinExistence type="inferred from homology"/>
<dbReference type="EC" id="3.1.2.-" evidence="5"/>
<dbReference type="PANTHER" id="PTHR11049">
    <property type="entry name" value="ACYL COENZYME A THIOESTER HYDROLASE"/>
    <property type="match status" value="1"/>
</dbReference>
<evidence type="ECO:0000313" key="5">
    <source>
        <dbReference type="EMBL" id="BBB26869.1"/>
    </source>
</evidence>
<dbReference type="PROSITE" id="PS51770">
    <property type="entry name" value="HOTDOG_ACOT"/>
    <property type="match status" value="1"/>
</dbReference>
<dbReference type="CDD" id="cd03442">
    <property type="entry name" value="BFIT_BACH"/>
    <property type="match status" value="1"/>
</dbReference>
<dbReference type="InterPro" id="IPR006683">
    <property type="entry name" value="Thioestr_dom"/>
</dbReference>
<evidence type="ECO:0000256" key="3">
    <source>
        <dbReference type="PROSITE-ProRule" id="PRU01106"/>
    </source>
</evidence>
<accession>A0A7R6P4C5</accession>
<dbReference type="SUPFAM" id="SSF54637">
    <property type="entry name" value="Thioesterase/thiol ester dehydrase-isomerase"/>
    <property type="match status" value="1"/>
</dbReference>